<keyword evidence="2" id="KW-0255">Endonuclease</keyword>
<proteinExistence type="inferred from homology"/>
<keyword evidence="2" id="KW-0540">Nuclease</keyword>
<dbReference type="InterPro" id="IPR002759">
    <property type="entry name" value="Pop5/Rpp14/Rnp2-like"/>
</dbReference>
<comment type="subcellular location">
    <subcellularLocation>
        <location evidence="2">Cytoplasm</location>
    </subcellularLocation>
</comment>
<dbReference type="GO" id="GO:0004526">
    <property type="term" value="F:ribonuclease P activity"/>
    <property type="evidence" value="ECO:0007669"/>
    <property type="project" value="UniProtKB-UniRule"/>
</dbReference>
<dbReference type="EC" id="3.1.26.5" evidence="2"/>
<dbReference type="EMBL" id="JBHSDS010000010">
    <property type="protein sequence ID" value="MFC4360153.1"/>
    <property type="molecule type" value="Genomic_DNA"/>
</dbReference>
<gene>
    <name evidence="2" type="primary">rnp2</name>
    <name evidence="3" type="ORF">ACFO0N_19565</name>
</gene>
<dbReference type="AlphaFoldDB" id="A0ABD5PHD1"/>
<keyword evidence="4" id="KW-1185">Reference proteome</keyword>
<keyword evidence="2" id="KW-0963">Cytoplasm</keyword>
<protein>
    <recommendedName>
        <fullName evidence="2">Ribonuclease P protein component 2</fullName>
        <shortName evidence="2">RNase P component 2</shortName>
        <ecNumber evidence="2">3.1.26.5</ecNumber>
    </recommendedName>
    <alternativeName>
        <fullName evidence="2">Pop5</fullName>
    </alternativeName>
</protein>
<dbReference type="SUPFAM" id="SSF160350">
    <property type="entry name" value="Rnp2-like"/>
    <property type="match status" value="1"/>
</dbReference>
<evidence type="ECO:0000256" key="2">
    <source>
        <dbReference type="HAMAP-Rule" id="MF_00755"/>
    </source>
</evidence>
<dbReference type="Gene3D" id="3.30.70.3250">
    <property type="entry name" value="Ribonuclease P, Pop5 subunit"/>
    <property type="match status" value="1"/>
</dbReference>
<accession>A0ABD5PHD1</accession>
<sequence>MKHLPKHLTERWRYLAVEITTWPDASISRGAFQRELWFAAQNLVGDVGSADADLTVFDFEGGAGEYETVVRARRGEVGPARAALACIDAVGGDPVGVRVRGVSGTVRACEERYLGRAAGATGQRHVAFDGADRPAHVRDDSLDVSLPDGYVGAAELDFE</sequence>
<dbReference type="HAMAP" id="MF_00755">
    <property type="entry name" value="RNase_P_2"/>
    <property type="match status" value="1"/>
</dbReference>
<dbReference type="Proteomes" id="UP001595921">
    <property type="component" value="Unassembled WGS sequence"/>
</dbReference>
<keyword evidence="1 2" id="KW-0819">tRNA processing</keyword>
<reference evidence="3 4" key="1">
    <citation type="journal article" date="2019" name="Int. J. Syst. Evol. Microbiol.">
        <title>The Global Catalogue of Microorganisms (GCM) 10K type strain sequencing project: providing services to taxonomists for standard genome sequencing and annotation.</title>
        <authorList>
            <consortium name="The Broad Institute Genomics Platform"/>
            <consortium name="The Broad Institute Genome Sequencing Center for Infectious Disease"/>
            <person name="Wu L."/>
            <person name="Ma J."/>
        </authorList>
    </citation>
    <scope>NUCLEOTIDE SEQUENCE [LARGE SCALE GENOMIC DNA]</scope>
    <source>
        <strain evidence="3 4">CGMCC 1.12553</strain>
    </source>
</reference>
<dbReference type="GO" id="GO:0030677">
    <property type="term" value="C:ribonuclease P complex"/>
    <property type="evidence" value="ECO:0007669"/>
    <property type="project" value="UniProtKB-UniRule"/>
</dbReference>
<comment type="caution">
    <text evidence="3">The sequence shown here is derived from an EMBL/GenBank/DDBJ whole genome shotgun (WGS) entry which is preliminary data.</text>
</comment>
<organism evidence="3 4">
    <name type="scientific">Halobium salinum</name>
    <dbReference type="NCBI Taxonomy" id="1364940"/>
    <lineage>
        <taxon>Archaea</taxon>
        <taxon>Methanobacteriati</taxon>
        <taxon>Methanobacteriota</taxon>
        <taxon>Stenosarchaea group</taxon>
        <taxon>Halobacteria</taxon>
        <taxon>Halobacteriales</taxon>
        <taxon>Haloferacaceae</taxon>
        <taxon>Halobium</taxon>
    </lineage>
</organism>
<comment type="similarity">
    <text evidence="2">Belongs to the eukaryotic/archaeal RNase P protein component 2 family.</text>
</comment>
<name>A0ABD5PHD1_9EURY</name>
<comment type="function">
    <text evidence="2">Part of ribonuclease P, a protein complex that generates mature tRNA molecules by cleaving their 5'-ends.</text>
</comment>
<dbReference type="Pfam" id="PF01900">
    <property type="entry name" value="RNase_P_Rpp14"/>
    <property type="match status" value="1"/>
</dbReference>
<evidence type="ECO:0000313" key="3">
    <source>
        <dbReference type="EMBL" id="MFC4360153.1"/>
    </source>
</evidence>
<dbReference type="GO" id="GO:0001682">
    <property type="term" value="P:tRNA 5'-leader removal"/>
    <property type="evidence" value="ECO:0007669"/>
    <property type="project" value="UniProtKB-UniRule"/>
</dbReference>
<dbReference type="RefSeq" id="WP_267623153.1">
    <property type="nucleotide sequence ID" value="NZ_JAODIW010000008.1"/>
</dbReference>
<evidence type="ECO:0000256" key="1">
    <source>
        <dbReference type="ARBA" id="ARBA00022694"/>
    </source>
</evidence>
<keyword evidence="2" id="KW-0378">Hydrolase</keyword>
<comment type="subunit">
    <text evidence="2">Consists of a catalytic RNA component and at least 4-5 protein subunits.</text>
</comment>
<evidence type="ECO:0000313" key="4">
    <source>
        <dbReference type="Proteomes" id="UP001595921"/>
    </source>
</evidence>
<dbReference type="GO" id="GO:0005737">
    <property type="term" value="C:cytoplasm"/>
    <property type="evidence" value="ECO:0007669"/>
    <property type="project" value="UniProtKB-SubCell"/>
</dbReference>
<comment type="catalytic activity">
    <reaction evidence="2">
        <text>Endonucleolytic cleavage of RNA, removing 5'-extranucleotides from tRNA precursor.</text>
        <dbReference type="EC" id="3.1.26.5"/>
    </reaction>
</comment>
<dbReference type="InterPro" id="IPR038085">
    <property type="entry name" value="Rnp2-like_sf"/>
</dbReference>